<accession>A0A7X0LL25</accession>
<dbReference type="PANTHER" id="PTHR45947:SF3">
    <property type="entry name" value="SULFOQUINOVOSYL TRANSFERASE SQD2"/>
    <property type="match status" value="1"/>
</dbReference>
<dbReference type="SUPFAM" id="SSF53756">
    <property type="entry name" value="UDP-Glycosyltransferase/glycogen phosphorylase"/>
    <property type="match status" value="1"/>
</dbReference>
<dbReference type="Pfam" id="PF00534">
    <property type="entry name" value="Glycos_transf_1"/>
    <property type="match status" value="1"/>
</dbReference>
<feature type="region of interest" description="Disordered" evidence="1">
    <location>
        <begin position="423"/>
        <end position="462"/>
    </location>
</feature>
<dbReference type="GO" id="GO:0016758">
    <property type="term" value="F:hexosyltransferase activity"/>
    <property type="evidence" value="ECO:0007669"/>
    <property type="project" value="TreeGrafter"/>
</dbReference>
<dbReference type="EMBL" id="JACHGY010000001">
    <property type="protein sequence ID" value="MBB6430439.1"/>
    <property type="molecule type" value="Genomic_DNA"/>
</dbReference>
<reference evidence="3 4" key="1">
    <citation type="submission" date="2020-08" db="EMBL/GenBank/DDBJ databases">
        <title>Genomic Encyclopedia of Type Strains, Phase IV (KMG-IV): sequencing the most valuable type-strain genomes for metagenomic binning, comparative biology and taxonomic classification.</title>
        <authorList>
            <person name="Goeker M."/>
        </authorList>
    </citation>
    <scope>NUCLEOTIDE SEQUENCE [LARGE SCALE GENOMIC DNA]</scope>
    <source>
        <strain evidence="3 4">DSM 103725</strain>
    </source>
</reference>
<protein>
    <submittedName>
        <fullName evidence="3">Glycosyltransferase involved in cell wall biosynthesis</fullName>
    </submittedName>
</protein>
<dbReference type="RefSeq" id="WP_184677956.1">
    <property type="nucleotide sequence ID" value="NZ_JACHGY010000001.1"/>
</dbReference>
<keyword evidence="4" id="KW-1185">Reference proteome</keyword>
<evidence type="ECO:0000259" key="2">
    <source>
        <dbReference type="Pfam" id="PF00534"/>
    </source>
</evidence>
<dbReference type="Proteomes" id="UP000541810">
    <property type="component" value="Unassembled WGS sequence"/>
</dbReference>
<dbReference type="PANTHER" id="PTHR45947">
    <property type="entry name" value="SULFOQUINOVOSYL TRANSFERASE SQD2"/>
    <property type="match status" value="1"/>
</dbReference>
<name>A0A7X0LL25_9BACT</name>
<organism evidence="3 4">
    <name type="scientific">Algisphaera agarilytica</name>
    <dbReference type="NCBI Taxonomy" id="1385975"/>
    <lineage>
        <taxon>Bacteria</taxon>
        <taxon>Pseudomonadati</taxon>
        <taxon>Planctomycetota</taxon>
        <taxon>Phycisphaerae</taxon>
        <taxon>Phycisphaerales</taxon>
        <taxon>Phycisphaeraceae</taxon>
        <taxon>Algisphaera</taxon>
    </lineage>
</organism>
<dbReference type="InterPro" id="IPR001296">
    <property type="entry name" value="Glyco_trans_1"/>
</dbReference>
<dbReference type="AlphaFoldDB" id="A0A7X0LL25"/>
<comment type="caution">
    <text evidence="3">The sequence shown here is derived from an EMBL/GenBank/DDBJ whole genome shotgun (WGS) entry which is preliminary data.</text>
</comment>
<evidence type="ECO:0000313" key="3">
    <source>
        <dbReference type="EMBL" id="MBB6430439.1"/>
    </source>
</evidence>
<proteinExistence type="predicted"/>
<evidence type="ECO:0000313" key="4">
    <source>
        <dbReference type="Proteomes" id="UP000541810"/>
    </source>
</evidence>
<gene>
    <name evidence="3" type="ORF">HNQ40_002245</name>
</gene>
<dbReference type="InterPro" id="IPR050194">
    <property type="entry name" value="Glycosyltransferase_grp1"/>
</dbReference>
<keyword evidence="3" id="KW-0808">Transferase</keyword>
<dbReference type="CDD" id="cd03801">
    <property type="entry name" value="GT4_PimA-like"/>
    <property type="match status" value="1"/>
</dbReference>
<sequence length="462" mass="50166">MAKPRVLLIAEQANPEFVSVPLEGWSHSQALAQVADTHLVTQVRNREAILKAGLVEGDDFTAIDSEKVAARMHKLSGILRGGKGKGWTTVMALNAVSYAYFEKLVWKQFGEAIKNGEYDIVHRLTPLSPTLPSKLAKKCKKAGVPFVWGPINGGVAWPKEFNAARRAEREWLSYVRDAYKLLPGYRATRQKAHTIIVGSTATYEQVPAIYHDKCVYVPENAIDPGRFVARRSRTVQPGEPIKLAFVGRLVPYKGADMLLDAVAQLVREKRVTVTIIGDGPERGKLEGIIERENLAEGVNLAGWVEHSQLQHTLAEHDVFSFPSIREFGGAVVLEAMAVGLVPVVVEYGGPGELVTERTGYRVPIGSREKIVEDVRAAITQIADAPEQLEPMSAAAIRRVEQLFTWPAKASQVAQVYAHAAGQTNERPDFGMPLPDVEAQPSSSSSVEAGSPSEPVGASGGGA</sequence>
<dbReference type="Gene3D" id="3.40.50.2000">
    <property type="entry name" value="Glycogen Phosphorylase B"/>
    <property type="match status" value="2"/>
</dbReference>
<feature type="domain" description="Glycosyl transferase family 1" evidence="2">
    <location>
        <begin position="234"/>
        <end position="380"/>
    </location>
</feature>
<feature type="compositionally biased region" description="Low complexity" evidence="1">
    <location>
        <begin position="436"/>
        <end position="455"/>
    </location>
</feature>
<evidence type="ECO:0000256" key="1">
    <source>
        <dbReference type="SAM" id="MobiDB-lite"/>
    </source>
</evidence>